<feature type="region of interest" description="Disordered" evidence="1">
    <location>
        <begin position="343"/>
        <end position="448"/>
    </location>
</feature>
<feature type="domain" description="SAM" evidence="2">
    <location>
        <begin position="566"/>
        <end position="629"/>
    </location>
</feature>
<dbReference type="PANTHER" id="PTHR23330">
    <property type="entry name" value="P300 TRANSCRIPTIONAL COFACTOR JMY-RELATED"/>
    <property type="match status" value="1"/>
</dbReference>
<feature type="region of interest" description="Disordered" evidence="1">
    <location>
        <begin position="141"/>
        <end position="214"/>
    </location>
</feature>
<feature type="compositionally biased region" description="Polar residues" evidence="1">
    <location>
        <begin position="148"/>
        <end position="161"/>
    </location>
</feature>
<accession>A0A0B7B4K9</accession>
<proteinExistence type="predicted"/>
<feature type="region of interest" description="Disordered" evidence="1">
    <location>
        <begin position="231"/>
        <end position="321"/>
    </location>
</feature>
<evidence type="ECO:0000313" key="3">
    <source>
        <dbReference type="EMBL" id="CEK87817.1"/>
    </source>
</evidence>
<dbReference type="SMART" id="SM00454">
    <property type="entry name" value="SAM"/>
    <property type="match status" value="1"/>
</dbReference>
<reference evidence="3" key="1">
    <citation type="submission" date="2014-12" db="EMBL/GenBank/DDBJ databases">
        <title>Insight into the proteome of Arion vulgaris.</title>
        <authorList>
            <person name="Aradska J."/>
            <person name="Bulat T."/>
            <person name="Smidak R."/>
            <person name="Sarate P."/>
            <person name="Gangsoo J."/>
            <person name="Sialana F."/>
            <person name="Bilban M."/>
            <person name="Lubec G."/>
        </authorList>
    </citation>
    <scope>NUCLEOTIDE SEQUENCE</scope>
    <source>
        <tissue evidence="3">Skin</tissue>
    </source>
</reference>
<sequence length="634" mass="68683">PPPPPPPPGPPPPPLPFMIGLSQDNDNIPTLRRQRPDNINMVSALPNRISKDDIMAAVVDRQNRLETDGPRVSDVKAMSTNKTTYDLNQEAIKAAIAKRKSRIEQEDNSFVNEIEARLNHNKKLQSSKYFGSNRNSALDETFKKGDEISTTTEQVAGSSPPNLKKDSIEIKTGGASHPLEQGKQAPQQKLPPAVPMKSNQRPGKSASEVNSADDSVDAKVIDFKAHLKHVDTKETSSAHVHQLKTSPPVVGDAGTAADSKTHNHQPLPPPPPVATTTPATLSTTSIQTSKLHLSPKIDSNVATPLSPLPASPSTAKTLSTTDYVSLAEKARLEYLKKKAAGKLQPNVEKKGPVEVTPNRKSGQHEESNPPNVSSREKPSESKPIESEPIEPPTEKLPQVSVHDRIKNLQPQNTGRNNKARLSGVTEDHSHTEISLSNGTIKKPKSTILPPSNQNLTPSSGGFRSKVALPHPGFEDRGEHSFATIKPPPPLNISNNILNSASKLSISDMNIPPPPPPPDFDDSPLVNDDDAFIPPPPEYLETVPYTNNNKNEDSNFKPFTVKPVSIWTIADVLDFLDNLGLSQYKPSFAKASVDGTKLVDMGRNDFINLGVNQTGQCVKLERTVKGLNLGVTTNL</sequence>
<dbReference type="Pfam" id="PF00536">
    <property type="entry name" value="SAM_1"/>
    <property type="match status" value="1"/>
</dbReference>
<name>A0A0B7B4K9_9EUPU</name>
<feature type="compositionally biased region" description="Basic and acidic residues" evidence="1">
    <location>
        <begin position="374"/>
        <end position="385"/>
    </location>
</feature>
<dbReference type="AlphaFoldDB" id="A0A0B7B4K9"/>
<feature type="compositionally biased region" description="Polar residues" evidence="1">
    <location>
        <begin position="197"/>
        <end position="213"/>
    </location>
</feature>
<dbReference type="PANTHER" id="PTHR23330:SF9">
    <property type="entry name" value="PROLINE-RICH PROTEIN 11"/>
    <property type="match status" value="1"/>
</dbReference>
<feature type="compositionally biased region" description="Low complexity" evidence="1">
    <location>
        <begin position="274"/>
        <end position="285"/>
    </location>
</feature>
<dbReference type="PROSITE" id="PS50105">
    <property type="entry name" value="SAM_DOMAIN"/>
    <property type="match status" value="1"/>
</dbReference>
<dbReference type="EMBL" id="HACG01040952">
    <property type="protein sequence ID" value="CEK87817.1"/>
    <property type="molecule type" value="Transcribed_RNA"/>
</dbReference>
<dbReference type="SUPFAM" id="SSF47769">
    <property type="entry name" value="SAM/Pointed domain"/>
    <property type="match status" value="1"/>
</dbReference>
<evidence type="ECO:0000256" key="1">
    <source>
        <dbReference type="SAM" id="MobiDB-lite"/>
    </source>
</evidence>
<gene>
    <name evidence="3" type="primary">ORF161538</name>
</gene>
<dbReference type="InterPro" id="IPR013761">
    <property type="entry name" value="SAM/pointed_sf"/>
</dbReference>
<evidence type="ECO:0000259" key="2">
    <source>
        <dbReference type="PROSITE" id="PS50105"/>
    </source>
</evidence>
<organism evidence="3">
    <name type="scientific">Arion vulgaris</name>
    <dbReference type="NCBI Taxonomy" id="1028688"/>
    <lineage>
        <taxon>Eukaryota</taxon>
        <taxon>Metazoa</taxon>
        <taxon>Spiralia</taxon>
        <taxon>Lophotrochozoa</taxon>
        <taxon>Mollusca</taxon>
        <taxon>Gastropoda</taxon>
        <taxon>Heterobranchia</taxon>
        <taxon>Euthyneura</taxon>
        <taxon>Panpulmonata</taxon>
        <taxon>Eupulmonata</taxon>
        <taxon>Stylommatophora</taxon>
        <taxon>Helicina</taxon>
        <taxon>Arionoidea</taxon>
        <taxon>Arionidae</taxon>
        <taxon>Arion</taxon>
    </lineage>
</organism>
<dbReference type="Gene3D" id="1.10.150.50">
    <property type="entry name" value="Transcription Factor, Ets-1"/>
    <property type="match status" value="1"/>
</dbReference>
<feature type="non-terminal residue" evidence="3">
    <location>
        <position position="1"/>
    </location>
</feature>
<dbReference type="InterPro" id="IPR001660">
    <property type="entry name" value="SAM"/>
</dbReference>
<protein>
    <recommendedName>
        <fullName evidence="2">SAM domain-containing protein</fullName>
    </recommendedName>
</protein>